<organism evidence="13 14">
    <name type="scientific">Desulfocicer vacuolatum DSM 3385</name>
    <dbReference type="NCBI Taxonomy" id="1121400"/>
    <lineage>
        <taxon>Bacteria</taxon>
        <taxon>Pseudomonadati</taxon>
        <taxon>Thermodesulfobacteriota</taxon>
        <taxon>Desulfobacteria</taxon>
        <taxon>Desulfobacterales</taxon>
        <taxon>Desulfobacteraceae</taxon>
        <taxon>Desulfocicer</taxon>
    </lineage>
</organism>
<evidence type="ECO:0000259" key="11">
    <source>
        <dbReference type="Pfam" id="PF25994"/>
    </source>
</evidence>
<dbReference type="SUPFAM" id="SSF111369">
    <property type="entry name" value="HlyD-like secretion proteins"/>
    <property type="match status" value="1"/>
</dbReference>
<evidence type="ECO:0000256" key="5">
    <source>
        <dbReference type="ARBA" id="ARBA00022519"/>
    </source>
</evidence>
<dbReference type="Gene3D" id="2.40.30.170">
    <property type="match status" value="1"/>
</dbReference>
<evidence type="ECO:0000256" key="6">
    <source>
        <dbReference type="ARBA" id="ARBA00022692"/>
    </source>
</evidence>
<comment type="subcellular location">
    <subcellularLocation>
        <location evidence="1">Cell inner membrane</location>
        <topology evidence="1">Single-pass membrane protein</topology>
    </subcellularLocation>
</comment>
<keyword evidence="3" id="KW-0813">Transport</keyword>
<dbReference type="Gene3D" id="1.10.287.470">
    <property type="entry name" value="Helix hairpin bin"/>
    <property type="match status" value="1"/>
</dbReference>
<dbReference type="OrthoDB" id="9810980at2"/>
<keyword evidence="14" id="KW-1185">Reference proteome</keyword>
<dbReference type="PRINTS" id="PR01490">
    <property type="entry name" value="RTXTOXIND"/>
</dbReference>
<keyword evidence="6 10" id="KW-0812">Transmembrane</keyword>
<evidence type="ECO:0000256" key="7">
    <source>
        <dbReference type="ARBA" id="ARBA00022989"/>
    </source>
</evidence>
<evidence type="ECO:0000256" key="2">
    <source>
        <dbReference type="ARBA" id="ARBA00009477"/>
    </source>
</evidence>
<feature type="transmembrane region" description="Helical" evidence="10">
    <location>
        <begin position="21"/>
        <end position="42"/>
    </location>
</feature>
<dbReference type="InterPro" id="IPR050739">
    <property type="entry name" value="MFP"/>
</dbReference>
<evidence type="ECO:0000259" key="12">
    <source>
        <dbReference type="Pfam" id="PF26002"/>
    </source>
</evidence>
<comment type="similarity">
    <text evidence="2">Belongs to the membrane fusion protein (MFP) (TC 8.A.1) family.</text>
</comment>
<dbReference type="Pfam" id="PF26002">
    <property type="entry name" value="Beta-barrel_AprE"/>
    <property type="match status" value="1"/>
</dbReference>
<gene>
    <name evidence="13" type="ORF">SAMN02746065_109134</name>
</gene>
<dbReference type="InterPro" id="IPR058781">
    <property type="entry name" value="HH_AprE-like"/>
</dbReference>
<reference evidence="13 14" key="1">
    <citation type="submission" date="2017-04" db="EMBL/GenBank/DDBJ databases">
        <authorList>
            <person name="Afonso C.L."/>
            <person name="Miller P.J."/>
            <person name="Scott M.A."/>
            <person name="Spackman E."/>
            <person name="Goraichik I."/>
            <person name="Dimitrov K.M."/>
            <person name="Suarez D.L."/>
            <person name="Swayne D.E."/>
        </authorList>
    </citation>
    <scope>NUCLEOTIDE SEQUENCE [LARGE SCALE GENOMIC DNA]</scope>
    <source>
        <strain evidence="13 14">DSM 3385</strain>
    </source>
</reference>
<proteinExistence type="inferred from homology"/>
<sequence length="443" mass="49653">MTEKNVIADKDIVLNTSPTPFIVAGLVVIFCFFGGIAAWSVYFPFQGAVIAPGTVKVSGERKTVQHLEGGIIDEILVQEGDRVQKGDILIKLKSIKVEANVELLKGRLNAKLAEQDRLSAEVIMAKKIIWSPELNLQQTDTNVAKIIKAENDIFVSRRSDMKGKISLYESQIKQLKNRIEGANEEFGTQKIIIANLEEELTVKKTLFQENYMGKPEIMELQRRLAEHQGRRGRLHQDMAEYRQMIEEYKLRMVDIKNQYKEQAITQLGKTKDIIFELKEQIRPATDTQKRLTVRAPISGEVINMQVHSEDSGVISPGMPLLDIIPTDSKLIIRARVNPQDITRVQKGQATKVQLSAFDRDSTPPVPGVVTYVAADLETERTAMGMVSFYSVHVEVDSAVLEQNNAYLSPGMPAACYITTKERSVISYILGPLLINADRAMREG</sequence>
<protein>
    <submittedName>
        <fullName evidence="13">HlyD family secretion protein/membrane fusion protein, epimerase transport system</fullName>
    </submittedName>
</protein>
<keyword evidence="4" id="KW-1003">Cell membrane</keyword>
<feature type="domain" description="AprE-like long alpha-helical hairpin" evidence="11">
    <location>
        <begin position="97"/>
        <end position="286"/>
    </location>
</feature>
<dbReference type="Pfam" id="PF25994">
    <property type="entry name" value="HH_AprE"/>
    <property type="match status" value="1"/>
</dbReference>
<dbReference type="NCBIfam" id="TIGR01843">
    <property type="entry name" value="type_I_hlyD"/>
    <property type="match status" value="1"/>
</dbReference>
<evidence type="ECO:0000256" key="3">
    <source>
        <dbReference type="ARBA" id="ARBA00022448"/>
    </source>
</evidence>
<dbReference type="GO" id="GO:0005886">
    <property type="term" value="C:plasma membrane"/>
    <property type="evidence" value="ECO:0007669"/>
    <property type="project" value="UniProtKB-SubCell"/>
</dbReference>
<dbReference type="AlphaFoldDB" id="A0A1W2BU71"/>
<dbReference type="STRING" id="1121400.SAMN02746065_109134"/>
<keyword evidence="7 10" id="KW-1133">Transmembrane helix</keyword>
<keyword evidence="8 10" id="KW-0472">Membrane</keyword>
<evidence type="ECO:0000313" key="13">
    <source>
        <dbReference type="EMBL" id="SMC76439.1"/>
    </source>
</evidence>
<dbReference type="Gene3D" id="2.40.50.100">
    <property type="match status" value="1"/>
</dbReference>
<dbReference type="RefSeq" id="WP_084069013.1">
    <property type="nucleotide sequence ID" value="NZ_FWXY01000009.1"/>
</dbReference>
<feature type="coiled-coil region" evidence="9">
    <location>
        <begin position="217"/>
        <end position="258"/>
    </location>
</feature>
<keyword evidence="9" id="KW-0175">Coiled coil</keyword>
<dbReference type="GO" id="GO:0015031">
    <property type="term" value="P:protein transport"/>
    <property type="evidence" value="ECO:0007669"/>
    <property type="project" value="InterPro"/>
</dbReference>
<accession>A0A1W2BU71</accession>
<dbReference type="InterPro" id="IPR010129">
    <property type="entry name" value="T1SS_HlyD"/>
</dbReference>
<feature type="domain" description="AprE-like beta-barrel" evidence="12">
    <location>
        <begin position="330"/>
        <end position="420"/>
    </location>
</feature>
<evidence type="ECO:0000256" key="10">
    <source>
        <dbReference type="SAM" id="Phobius"/>
    </source>
</evidence>
<feature type="coiled-coil region" evidence="9">
    <location>
        <begin position="158"/>
        <end position="185"/>
    </location>
</feature>
<keyword evidence="5" id="KW-0997">Cell inner membrane</keyword>
<dbReference type="EMBL" id="FWXY01000009">
    <property type="protein sequence ID" value="SMC76439.1"/>
    <property type="molecule type" value="Genomic_DNA"/>
</dbReference>
<evidence type="ECO:0000313" key="14">
    <source>
        <dbReference type="Proteomes" id="UP000192418"/>
    </source>
</evidence>
<evidence type="ECO:0000256" key="1">
    <source>
        <dbReference type="ARBA" id="ARBA00004377"/>
    </source>
</evidence>
<dbReference type="InterPro" id="IPR058982">
    <property type="entry name" value="Beta-barrel_AprE"/>
</dbReference>
<name>A0A1W2BU71_9BACT</name>
<dbReference type="Proteomes" id="UP000192418">
    <property type="component" value="Unassembled WGS sequence"/>
</dbReference>
<dbReference type="PANTHER" id="PTHR30386">
    <property type="entry name" value="MEMBRANE FUSION SUBUNIT OF EMRAB-TOLC MULTIDRUG EFFLUX PUMP"/>
    <property type="match status" value="1"/>
</dbReference>
<evidence type="ECO:0000256" key="4">
    <source>
        <dbReference type="ARBA" id="ARBA00022475"/>
    </source>
</evidence>
<evidence type="ECO:0000256" key="8">
    <source>
        <dbReference type="ARBA" id="ARBA00023136"/>
    </source>
</evidence>
<evidence type="ECO:0000256" key="9">
    <source>
        <dbReference type="SAM" id="Coils"/>
    </source>
</evidence>
<dbReference type="PANTHER" id="PTHR30386:SF17">
    <property type="entry name" value="ALKALINE PROTEASE SECRETION PROTEIN APRE"/>
    <property type="match status" value="1"/>
</dbReference>